<sequence>MKHRIYGRKVGSCDDVAPMLSGTGAVAVRPGDDPGELDTFAVTCARRAVQALREHGIEGYVMFEGDPRPYPFTPEADFVYPGVRH</sequence>
<accession>F2LRV2</accession>
<keyword evidence="1" id="KW-0614">Plasmid</keyword>
<evidence type="ECO:0000313" key="2">
    <source>
        <dbReference type="Proteomes" id="UP000008316"/>
    </source>
</evidence>
<dbReference type="EMBL" id="CP002601">
    <property type="protein sequence ID" value="AEA65596.1"/>
    <property type="molecule type" value="Genomic_DNA"/>
</dbReference>
<gene>
    <name evidence="1" type="ordered locus">bgla_1p2080</name>
</gene>
<dbReference type="HOGENOM" id="CLU_2510311_0_0_4"/>
<proteinExistence type="predicted"/>
<dbReference type="Proteomes" id="UP000008316">
    <property type="component" value="Plasmid bgla_1p"/>
</dbReference>
<dbReference type="KEGG" id="bgd:bgla_1p2080"/>
<dbReference type="AlphaFoldDB" id="F2LRV2"/>
<name>F2LRV2_BURGS</name>
<organism evidence="1 2">
    <name type="scientific">Burkholderia gladioli (strain BSR3)</name>
    <dbReference type="NCBI Taxonomy" id="999541"/>
    <lineage>
        <taxon>Bacteria</taxon>
        <taxon>Pseudomonadati</taxon>
        <taxon>Pseudomonadota</taxon>
        <taxon>Betaproteobacteria</taxon>
        <taxon>Burkholderiales</taxon>
        <taxon>Burkholderiaceae</taxon>
        <taxon>Burkholderia</taxon>
    </lineage>
</organism>
<keyword evidence="2" id="KW-1185">Reference proteome</keyword>
<reference evidence="1 2" key="1">
    <citation type="journal article" date="2011" name="J. Bacteriol.">
        <title>Complete genome sequence of Burkholderia gladioli BSR3.</title>
        <authorList>
            <person name="Seo Y.S."/>
            <person name="Lim J."/>
            <person name="Choi B.S."/>
            <person name="Kim H."/>
            <person name="Goo E."/>
            <person name="Lee B."/>
            <person name="Lim J.S."/>
            <person name="Choi I.Y."/>
            <person name="Moon J.S."/>
            <person name="Kim J."/>
            <person name="Hwang I."/>
        </authorList>
    </citation>
    <scope>NUCLEOTIDE SEQUENCE [LARGE SCALE GENOMIC DNA]</scope>
    <source>
        <strain evidence="2">BSR3</strain>
    </source>
</reference>
<evidence type="ECO:0000313" key="1">
    <source>
        <dbReference type="EMBL" id="AEA65596.1"/>
    </source>
</evidence>
<geneLocation type="plasmid" evidence="1 2">
    <name>bgla_1p</name>
</geneLocation>
<dbReference type="RefSeq" id="WP_013699968.1">
    <property type="nucleotide sequence ID" value="NC_015382.1"/>
</dbReference>
<protein>
    <submittedName>
        <fullName evidence="1">Uncharacterized protein</fullName>
    </submittedName>
</protein>